<evidence type="ECO:0000313" key="2">
    <source>
        <dbReference type="Proteomes" id="UP000789901"/>
    </source>
</evidence>
<evidence type="ECO:0000313" key="1">
    <source>
        <dbReference type="EMBL" id="CAG8500320.1"/>
    </source>
</evidence>
<dbReference type="SUPFAM" id="SSF81901">
    <property type="entry name" value="HCP-like"/>
    <property type="match status" value="1"/>
</dbReference>
<dbReference type="Proteomes" id="UP000789901">
    <property type="component" value="Unassembled WGS sequence"/>
</dbReference>
<name>A0ABM8W1F4_GIGMA</name>
<dbReference type="Gene3D" id="1.25.40.10">
    <property type="entry name" value="Tetratricopeptide repeat domain"/>
    <property type="match status" value="1"/>
</dbReference>
<dbReference type="EMBL" id="CAJVQB010000652">
    <property type="protein sequence ID" value="CAG8500320.1"/>
    <property type="molecule type" value="Genomic_DNA"/>
</dbReference>
<protein>
    <submittedName>
        <fullName evidence="1">42839_t:CDS:1</fullName>
    </submittedName>
</protein>
<proteinExistence type="predicted"/>
<reference evidence="1 2" key="1">
    <citation type="submission" date="2021-06" db="EMBL/GenBank/DDBJ databases">
        <authorList>
            <person name="Kallberg Y."/>
            <person name="Tangrot J."/>
            <person name="Rosling A."/>
        </authorList>
    </citation>
    <scope>NUCLEOTIDE SEQUENCE [LARGE SCALE GENOMIC DNA]</scope>
    <source>
        <strain evidence="1 2">120-4 pot B 10/14</strain>
    </source>
</reference>
<sequence>MKSICMNMNTDENNEILNKDFIFTYLSAMENNSCITNYEVNMHEHGCNKLRKKCNENKRQMHNELEKRRHEETILNANNVFSSNFINLRIKFNHILIRISNMNPSKAFFYTQKSADLSDAEGLYKLGRYYLQGQGFGIEKYLEKSLTLFKNSDRTR</sequence>
<dbReference type="InterPro" id="IPR011990">
    <property type="entry name" value="TPR-like_helical_dom_sf"/>
</dbReference>
<keyword evidence="2" id="KW-1185">Reference proteome</keyword>
<gene>
    <name evidence="1" type="ORF">GMARGA_LOCUS2167</name>
</gene>
<comment type="caution">
    <text evidence="1">The sequence shown here is derived from an EMBL/GenBank/DDBJ whole genome shotgun (WGS) entry which is preliminary data.</text>
</comment>
<accession>A0ABM8W1F4</accession>
<organism evidence="1 2">
    <name type="scientific">Gigaspora margarita</name>
    <dbReference type="NCBI Taxonomy" id="4874"/>
    <lineage>
        <taxon>Eukaryota</taxon>
        <taxon>Fungi</taxon>
        <taxon>Fungi incertae sedis</taxon>
        <taxon>Mucoromycota</taxon>
        <taxon>Glomeromycotina</taxon>
        <taxon>Glomeromycetes</taxon>
        <taxon>Diversisporales</taxon>
        <taxon>Gigasporaceae</taxon>
        <taxon>Gigaspora</taxon>
    </lineage>
</organism>